<feature type="domain" description="GP-PDE" evidence="2">
    <location>
        <begin position="34"/>
        <end position="271"/>
    </location>
</feature>
<keyword evidence="1" id="KW-0732">Signal</keyword>
<dbReference type="AlphaFoldDB" id="A0A1H7W2M3"/>
<dbReference type="InterPro" id="IPR030395">
    <property type="entry name" value="GP_PDE_dom"/>
</dbReference>
<gene>
    <name evidence="3" type="ORF">SAMN04488505_103526</name>
</gene>
<reference evidence="3 4" key="1">
    <citation type="submission" date="2016-10" db="EMBL/GenBank/DDBJ databases">
        <authorList>
            <person name="de Groot N.N."/>
        </authorList>
    </citation>
    <scope>NUCLEOTIDE SEQUENCE [LARGE SCALE GENOMIC DNA]</scope>
    <source>
        <strain evidence="3 4">DSM 21039</strain>
    </source>
</reference>
<dbReference type="GO" id="GO:0006580">
    <property type="term" value="P:ethanolamine metabolic process"/>
    <property type="evidence" value="ECO:0007669"/>
    <property type="project" value="TreeGrafter"/>
</dbReference>
<feature type="chain" id="PRO_5011514051" evidence="1">
    <location>
        <begin position="24"/>
        <end position="271"/>
    </location>
</feature>
<dbReference type="Gene3D" id="3.20.20.190">
    <property type="entry name" value="Phosphatidylinositol (PI) phosphodiesterase"/>
    <property type="match status" value="1"/>
</dbReference>
<dbReference type="PROSITE" id="PS51704">
    <property type="entry name" value="GP_PDE"/>
    <property type="match status" value="1"/>
</dbReference>
<dbReference type="RefSeq" id="WP_162277557.1">
    <property type="nucleotide sequence ID" value="NZ_FOBB01000003.1"/>
</dbReference>
<dbReference type="EMBL" id="FOBB01000003">
    <property type="protein sequence ID" value="SEM15325.1"/>
    <property type="molecule type" value="Genomic_DNA"/>
</dbReference>
<evidence type="ECO:0000256" key="1">
    <source>
        <dbReference type="SAM" id="SignalP"/>
    </source>
</evidence>
<dbReference type="Proteomes" id="UP000198984">
    <property type="component" value="Unassembled WGS sequence"/>
</dbReference>
<evidence type="ECO:0000259" key="2">
    <source>
        <dbReference type="PROSITE" id="PS51704"/>
    </source>
</evidence>
<proteinExistence type="predicted"/>
<dbReference type="InterPro" id="IPR017946">
    <property type="entry name" value="PLC-like_Pdiesterase_TIM-brl"/>
</dbReference>
<sequence length="271" mass="30718">MRKKTGDLFLLLSFCLLAHTAFGQQGPSKGFGRYFLIAHRGGVVDTSNAENSMAALQDAIERGYWMVEMDLRLTKDSVMIINHDNNFKRYYGVDKPVSAMSWEEISELRTPRGSQVLRLEDALAAASGHIQVMLDNKITSSDTLLLGQIVNLLQQYGLDKQALMIGADESTDYFTGKVKLSCTRQQLEINIQKPGYNPDYYYLFGDVNTMSEDDVKWAQAQNIMVVGVINWAKYKGRTRAAYAAAARDIARLKNWGVLYFQLDSEFDKYFR</sequence>
<dbReference type="GO" id="GO:0070291">
    <property type="term" value="P:N-acylethanolamine metabolic process"/>
    <property type="evidence" value="ECO:0007669"/>
    <property type="project" value="TreeGrafter"/>
</dbReference>
<dbReference type="GO" id="GO:0008889">
    <property type="term" value="F:glycerophosphodiester phosphodiesterase activity"/>
    <property type="evidence" value="ECO:0007669"/>
    <property type="project" value="TreeGrafter"/>
</dbReference>
<organism evidence="3 4">
    <name type="scientific">Chitinophaga rupis</name>
    <dbReference type="NCBI Taxonomy" id="573321"/>
    <lineage>
        <taxon>Bacteria</taxon>
        <taxon>Pseudomonadati</taxon>
        <taxon>Bacteroidota</taxon>
        <taxon>Chitinophagia</taxon>
        <taxon>Chitinophagales</taxon>
        <taxon>Chitinophagaceae</taxon>
        <taxon>Chitinophaga</taxon>
    </lineage>
</organism>
<dbReference type="Pfam" id="PF03009">
    <property type="entry name" value="GDPD"/>
    <property type="match status" value="1"/>
</dbReference>
<evidence type="ECO:0000313" key="4">
    <source>
        <dbReference type="Proteomes" id="UP000198984"/>
    </source>
</evidence>
<dbReference type="PANTHER" id="PTHR46320">
    <property type="entry name" value="GLYCEROPHOSPHODIESTER PHOSPHODIESTERASE 1"/>
    <property type="match status" value="1"/>
</dbReference>
<dbReference type="OrthoDB" id="384721at2"/>
<dbReference type="PANTHER" id="PTHR46320:SF1">
    <property type="entry name" value="GLYCEROPHOSPHODIESTER PHOSPHODIESTERASE 1"/>
    <property type="match status" value="1"/>
</dbReference>
<keyword evidence="4" id="KW-1185">Reference proteome</keyword>
<protein>
    <submittedName>
        <fullName evidence="3">Glycerophosphoryl diester phosphodiesterase family protein</fullName>
    </submittedName>
</protein>
<dbReference type="GO" id="GO:0005886">
    <property type="term" value="C:plasma membrane"/>
    <property type="evidence" value="ECO:0007669"/>
    <property type="project" value="TreeGrafter"/>
</dbReference>
<evidence type="ECO:0000313" key="3">
    <source>
        <dbReference type="EMBL" id="SEM15325.1"/>
    </source>
</evidence>
<dbReference type="SUPFAM" id="SSF51695">
    <property type="entry name" value="PLC-like phosphodiesterases"/>
    <property type="match status" value="1"/>
</dbReference>
<dbReference type="CDD" id="cd08566">
    <property type="entry name" value="GDPD_AtGDE_like"/>
    <property type="match status" value="1"/>
</dbReference>
<name>A0A1H7W2M3_9BACT</name>
<dbReference type="GO" id="GO:0006644">
    <property type="term" value="P:phospholipid metabolic process"/>
    <property type="evidence" value="ECO:0007669"/>
    <property type="project" value="TreeGrafter"/>
</dbReference>
<accession>A0A1H7W2M3</accession>
<dbReference type="STRING" id="573321.SAMN04488505_103526"/>
<feature type="signal peptide" evidence="1">
    <location>
        <begin position="1"/>
        <end position="23"/>
    </location>
</feature>